<feature type="compositionally biased region" description="Pro residues" evidence="7">
    <location>
        <begin position="62"/>
        <end position="71"/>
    </location>
</feature>
<keyword evidence="5 8" id="KW-0472">Membrane</keyword>
<organism evidence="9 10">
    <name type="scientific">Halocaridina rubra</name>
    <name type="common">Hawaiian red shrimp</name>
    <dbReference type="NCBI Taxonomy" id="373956"/>
    <lineage>
        <taxon>Eukaryota</taxon>
        <taxon>Metazoa</taxon>
        <taxon>Ecdysozoa</taxon>
        <taxon>Arthropoda</taxon>
        <taxon>Crustacea</taxon>
        <taxon>Multicrustacea</taxon>
        <taxon>Malacostraca</taxon>
        <taxon>Eumalacostraca</taxon>
        <taxon>Eucarida</taxon>
        <taxon>Decapoda</taxon>
        <taxon>Pleocyemata</taxon>
        <taxon>Caridea</taxon>
        <taxon>Atyoidea</taxon>
        <taxon>Atyidae</taxon>
        <taxon>Halocaridina</taxon>
    </lineage>
</organism>
<feature type="region of interest" description="Disordered" evidence="7">
    <location>
        <begin position="55"/>
        <end position="153"/>
    </location>
</feature>
<dbReference type="EMBL" id="JAXCGZ010004041">
    <property type="protein sequence ID" value="KAK7082395.1"/>
    <property type="molecule type" value="Genomic_DNA"/>
</dbReference>
<feature type="transmembrane region" description="Helical" evidence="8">
    <location>
        <begin position="20"/>
        <end position="47"/>
    </location>
</feature>
<dbReference type="GO" id="GO:0097108">
    <property type="term" value="F:hedgehog family protein binding"/>
    <property type="evidence" value="ECO:0007669"/>
    <property type="project" value="TreeGrafter"/>
</dbReference>
<dbReference type="PANTHER" id="PTHR46022">
    <property type="entry name" value="PROTEIN PATCHED"/>
    <property type="match status" value="1"/>
</dbReference>
<dbReference type="Proteomes" id="UP001381693">
    <property type="component" value="Unassembled WGS sequence"/>
</dbReference>
<keyword evidence="4 8" id="KW-1133">Transmembrane helix</keyword>
<comment type="similarity">
    <text evidence="2">Belongs to the patched family.</text>
</comment>
<comment type="subcellular location">
    <subcellularLocation>
        <location evidence="1">Membrane</location>
        <topology evidence="1">Multi-pass membrane protein</topology>
    </subcellularLocation>
</comment>
<feature type="compositionally biased region" description="Low complexity" evidence="7">
    <location>
        <begin position="238"/>
        <end position="263"/>
    </location>
</feature>
<dbReference type="GO" id="GO:0008158">
    <property type="term" value="F:hedgehog receptor activity"/>
    <property type="evidence" value="ECO:0007669"/>
    <property type="project" value="TreeGrafter"/>
</dbReference>
<evidence type="ECO:0000256" key="2">
    <source>
        <dbReference type="ARBA" id="ARBA00005585"/>
    </source>
</evidence>
<evidence type="ECO:0000313" key="9">
    <source>
        <dbReference type="EMBL" id="KAK7082395.1"/>
    </source>
</evidence>
<dbReference type="GO" id="GO:0005119">
    <property type="term" value="F:smoothened binding"/>
    <property type="evidence" value="ECO:0007669"/>
    <property type="project" value="TreeGrafter"/>
</dbReference>
<keyword evidence="3 8" id="KW-0812">Transmembrane</keyword>
<proteinExistence type="inferred from homology"/>
<feature type="compositionally biased region" description="Low complexity" evidence="7">
    <location>
        <begin position="122"/>
        <end position="141"/>
    </location>
</feature>
<evidence type="ECO:0000256" key="7">
    <source>
        <dbReference type="SAM" id="MobiDB-lite"/>
    </source>
</evidence>
<feature type="region of interest" description="Disordered" evidence="7">
    <location>
        <begin position="186"/>
        <end position="276"/>
    </location>
</feature>
<feature type="compositionally biased region" description="Low complexity" evidence="7">
    <location>
        <begin position="72"/>
        <end position="102"/>
    </location>
</feature>
<evidence type="ECO:0000256" key="8">
    <source>
        <dbReference type="SAM" id="Phobius"/>
    </source>
</evidence>
<dbReference type="GO" id="GO:0005886">
    <property type="term" value="C:plasma membrane"/>
    <property type="evidence" value="ECO:0007669"/>
    <property type="project" value="TreeGrafter"/>
</dbReference>
<dbReference type="PANTHER" id="PTHR46022:SF1">
    <property type="entry name" value="PROTEIN PATCHED"/>
    <property type="match status" value="1"/>
</dbReference>
<sequence>MGPQSKRLRSCFICVCIDRYFFYVLLALTVLGILDGMVFLPVLLSLVGPPAEVVSRNHPDRLPTPSPPPSPQATHSHSHSASSRRSSSRTSSNNIRSSRRSVGAGGVGSTLYPRLHGGSNLSLTTITEEPPSSTRSSQSLRSSHEIVVEPQVVVETTTTPASNGTGDSHLDHHVTTKVTATAKVKLELHTPLPGTVEPTYRSSSSSSSTSTSSNSNRRSNRRSSSNHNVYGGSGHNAQSPRSSYSSPSSSPSSGGSVYSQTSRGSSDLEMEESISK</sequence>
<evidence type="ECO:0000256" key="6">
    <source>
        <dbReference type="ARBA" id="ARBA00023180"/>
    </source>
</evidence>
<dbReference type="AlphaFoldDB" id="A0AAN8XDB7"/>
<comment type="caution">
    <text evidence="9">The sequence shown here is derived from an EMBL/GenBank/DDBJ whole genome shotgun (WGS) entry which is preliminary data.</text>
</comment>
<keyword evidence="10" id="KW-1185">Reference proteome</keyword>
<evidence type="ECO:0000313" key="10">
    <source>
        <dbReference type="Proteomes" id="UP001381693"/>
    </source>
</evidence>
<dbReference type="GO" id="GO:0045879">
    <property type="term" value="P:negative regulation of smoothened signaling pathway"/>
    <property type="evidence" value="ECO:0007669"/>
    <property type="project" value="TreeGrafter"/>
</dbReference>
<protein>
    <submittedName>
        <fullName evidence="9">Uncharacterized protein</fullName>
    </submittedName>
</protein>
<accession>A0AAN8XDB7</accession>
<evidence type="ECO:0000256" key="5">
    <source>
        <dbReference type="ARBA" id="ARBA00023136"/>
    </source>
</evidence>
<evidence type="ECO:0000256" key="4">
    <source>
        <dbReference type="ARBA" id="ARBA00022989"/>
    </source>
</evidence>
<gene>
    <name evidence="9" type="ORF">SK128_020293</name>
</gene>
<feature type="compositionally biased region" description="Low complexity" evidence="7">
    <location>
        <begin position="201"/>
        <end position="226"/>
    </location>
</feature>
<name>A0AAN8XDB7_HALRR</name>
<evidence type="ECO:0000256" key="1">
    <source>
        <dbReference type="ARBA" id="ARBA00004141"/>
    </source>
</evidence>
<keyword evidence="6" id="KW-0325">Glycoprotein</keyword>
<reference evidence="9 10" key="1">
    <citation type="submission" date="2023-11" db="EMBL/GenBank/DDBJ databases">
        <title>Halocaridina rubra genome assembly.</title>
        <authorList>
            <person name="Smith C."/>
        </authorList>
    </citation>
    <scope>NUCLEOTIDE SEQUENCE [LARGE SCALE GENOMIC DNA]</scope>
    <source>
        <strain evidence="9">EP-1</strain>
        <tissue evidence="9">Whole</tissue>
    </source>
</reference>
<evidence type="ECO:0000256" key="3">
    <source>
        <dbReference type="ARBA" id="ARBA00022692"/>
    </source>
</evidence>